<feature type="transmembrane region" description="Helical" evidence="1">
    <location>
        <begin position="100"/>
        <end position="117"/>
    </location>
</feature>
<accession>A0A1Z8AWB5</accession>
<feature type="transmembrane region" description="Helical" evidence="1">
    <location>
        <begin position="6"/>
        <end position="29"/>
    </location>
</feature>
<keyword evidence="1" id="KW-0812">Transmembrane</keyword>
<name>A0A1Z8AWB5_9FLAO</name>
<evidence type="ECO:0008006" key="4">
    <source>
        <dbReference type="Google" id="ProtNLM"/>
    </source>
</evidence>
<gene>
    <name evidence="2" type="ORF">A9Q93_07565</name>
</gene>
<protein>
    <recommendedName>
        <fullName evidence="4">Magnesium citrate secondary transporter</fullName>
    </recommendedName>
</protein>
<dbReference type="AlphaFoldDB" id="A0A1Z8AWB5"/>
<reference evidence="3" key="1">
    <citation type="journal article" date="2017" name="Proc. Natl. Acad. Sci. U.S.A.">
        <title>Simulation of Deepwater Horizon oil plume reveals substrate specialization within a complex community of hydrocarbon-degraders.</title>
        <authorList>
            <person name="Hu P."/>
            <person name="Dubinsky E.A."/>
            <person name="Probst A.J."/>
            <person name="Wang J."/>
            <person name="Sieber C.M.K."/>
            <person name="Tom L.M."/>
            <person name="Gardinali P."/>
            <person name="Banfield J.F."/>
            <person name="Atlas R.M."/>
            <person name="Andersen G.L."/>
        </authorList>
    </citation>
    <scope>NUCLEOTIDE SEQUENCE [LARGE SCALE GENOMIC DNA]</scope>
</reference>
<keyword evidence="1" id="KW-1133">Transmembrane helix</keyword>
<proteinExistence type="predicted"/>
<comment type="caution">
    <text evidence="2">The sequence shown here is derived from an EMBL/GenBank/DDBJ whole genome shotgun (WGS) entry which is preliminary data.</text>
</comment>
<feature type="transmembrane region" description="Helical" evidence="1">
    <location>
        <begin position="41"/>
        <end position="61"/>
    </location>
</feature>
<evidence type="ECO:0000313" key="3">
    <source>
        <dbReference type="Proteomes" id="UP000196102"/>
    </source>
</evidence>
<feature type="transmembrane region" description="Helical" evidence="1">
    <location>
        <begin position="67"/>
        <end position="88"/>
    </location>
</feature>
<organism evidence="2 3">
    <name type="scientific">Nonlabens dokdonensis</name>
    <dbReference type="NCBI Taxonomy" id="328515"/>
    <lineage>
        <taxon>Bacteria</taxon>
        <taxon>Pseudomonadati</taxon>
        <taxon>Bacteroidota</taxon>
        <taxon>Flavobacteriia</taxon>
        <taxon>Flavobacteriales</taxon>
        <taxon>Flavobacteriaceae</taxon>
        <taxon>Nonlabens</taxon>
    </lineage>
</organism>
<dbReference type="Proteomes" id="UP000196102">
    <property type="component" value="Unassembled WGS sequence"/>
</dbReference>
<dbReference type="EMBL" id="MAAX01000117">
    <property type="protein sequence ID" value="OUS14619.1"/>
    <property type="molecule type" value="Genomic_DNA"/>
</dbReference>
<keyword evidence="1" id="KW-0472">Membrane</keyword>
<evidence type="ECO:0000313" key="2">
    <source>
        <dbReference type="EMBL" id="OUS14619.1"/>
    </source>
</evidence>
<evidence type="ECO:0000256" key="1">
    <source>
        <dbReference type="SAM" id="Phobius"/>
    </source>
</evidence>
<sequence length="120" mass="14143">MQDRPLKYLHIAFIVCLILYATVQVLKFIEHSANSFIFNYLNDLLVIPIVAFICLNALWYLKKDFSIRLSIISLISLTLLYSVYFEIYLPNHHERYTADVWDVVCYITGALMFYVLQKLP</sequence>